<feature type="domain" description="Pih1 Ascomycota CS" evidence="3">
    <location>
        <begin position="257"/>
        <end position="342"/>
    </location>
</feature>
<dbReference type="RefSeq" id="XP_038776962.1">
    <property type="nucleotide sequence ID" value="XM_038921034.1"/>
</dbReference>
<dbReference type="Pfam" id="PF08190">
    <property type="entry name" value="PIH1"/>
    <property type="match status" value="1"/>
</dbReference>
<dbReference type="Pfam" id="PF18482">
    <property type="entry name" value="Pih1_fungal_CS"/>
    <property type="match status" value="1"/>
</dbReference>
<dbReference type="Proteomes" id="UP000662931">
    <property type="component" value="Chromosome 1"/>
</dbReference>
<evidence type="ECO:0000256" key="1">
    <source>
        <dbReference type="ARBA" id="ARBA00008511"/>
    </source>
</evidence>
<dbReference type="OrthoDB" id="5135119at2759"/>
<dbReference type="GO" id="GO:0005737">
    <property type="term" value="C:cytoplasm"/>
    <property type="evidence" value="ECO:0007669"/>
    <property type="project" value="TreeGrafter"/>
</dbReference>
<proteinExistence type="inferred from homology"/>
<dbReference type="AlphaFoldDB" id="A0A875RTE2"/>
<dbReference type="GO" id="GO:0006364">
    <property type="term" value="P:rRNA processing"/>
    <property type="evidence" value="ECO:0007669"/>
    <property type="project" value="TreeGrafter"/>
</dbReference>
<evidence type="ECO:0000313" key="5">
    <source>
        <dbReference type="Proteomes" id="UP000662931"/>
    </source>
</evidence>
<gene>
    <name evidence="4" type="ORF">FOA43_000707</name>
</gene>
<protein>
    <recommendedName>
        <fullName evidence="6">PIH1 N-terminal domain-containing protein</fullName>
    </recommendedName>
</protein>
<accession>A0A875RTE2</accession>
<keyword evidence="5" id="KW-1185">Reference proteome</keyword>
<sequence length="343" mass="38656">MLNALETKKFGAASSKVTSNVESIVPEPHFVIKTKIFSKYRGSPSGTKLFVNVCTHSIVPLPVNSDGTDTKYFDPQLIFPLIMDNKWEIPIITSPDLRNGTDKKGQHCLIVDCLINDKPMNWCLVNKDLRMILIQWCFDAVEFRIGNNFIIDRDVIILPKRSYMGDLEDLQVDVEGITKDSEDVQHLQDNFHSESPSDLLAARRLQQEEHEIGDLKTSASTATTTVSGPLIQEIQDMKIDTSSSKTLETAQISRAVRFTTDFKRLSSTDTEKGYSYLLRITSEQLNSASEYRLQYNKDKKVLLIGCGGGKCAYQIEFPLPQSIDGHFSTYYLNSSKSAYVFVL</sequence>
<dbReference type="GO" id="GO:0097255">
    <property type="term" value="C:R2TP complex"/>
    <property type="evidence" value="ECO:0007669"/>
    <property type="project" value="TreeGrafter"/>
</dbReference>
<dbReference type="PANTHER" id="PTHR22997">
    <property type="entry name" value="PIH1 DOMAIN-CONTAINING PROTEIN 1"/>
    <property type="match status" value="1"/>
</dbReference>
<comment type="similarity">
    <text evidence="1">Belongs to the PIH1 family.</text>
</comment>
<dbReference type="PANTHER" id="PTHR22997:SF0">
    <property type="entry name" value="PIH1 DOMAIN-CONTAINING PROTEIN 1"/>
    <property type="match status" value="1"/>
</dbReference>
<feature type="domain" description="PIH1 N-terminal" evidence="2">
    <location>
        <begin position="16"/>
        <end position="170"/>
    </location>
</feature>
<dbReference type="GO" id="GO:1990904">
    <property type="term" value="C:ribonucleoprotein complex"/>
    <property type="evidence" value="ECO:0007669"/>
    <property type="project" value="TreeGrafter"/>
</dbReference>
<organism evidence="4 5">
    <name type="scientific">Eeniella nana</name>
    <name type="common">Yeast</name>
    <name type="synonym">Brettanomyces nanus</name>
    <dbReference type="NCBI Taxonomy" id="13502"/>
    <lineage>
        <taxon>Eukaryota</taxon>
        <taxon>Fungi</taxon>
        <taxon>Dikarya</taxon>
        <taxon>Ascomycota</taxon>
        <taxon>Saccharomycotina</taxon>
        <taxon>Pichiomycetes</taxon>
        <taxon>Pichiales</taxon>
        <taxon>Pichiaceae</taxon>
        <taxon>Brettanomyces</taxon>
    </lineage>
</organism>
<dbReference type="InterPro" id="IPR041441">
    <property type="entry name" value="Pih1_CS_Ascomycota"/>
</dbReference>
<dbReference type="GO" id="GO:0000492">
    <property type="term" value="P:box C/D snoRNP assembly"/>
    <property type="evidence" value="ECO:0007669"/>
    <property type="project" value="TreeGrafter"/>
</dbReference>
<dbReference type="InterPro" id="IPR012981">
    <property type="entry name" value="PIH1_N"/>
</dbReference>
<dbReference type="InterPro" id="IPR050734">
    <property type="entry name" value="PIH1/Kintoun_subfamily"/>
</dbReference>
<dbReference type="GeneID" id="62194108"/>
<evidence type="ECO:0000259" key="3">
    <source>
        <dbReference type="Pfam" id="PF18482"/>
    </source>
</evidence>
<evidence type="ECO:0008006" key="6">
    <source>
        <dbReference type="Google" id="ProtNLM"/>
    </source>
</evidence>
<evidence type="ECO:0000259" key="2">
    <source>
        <dbReference type="Pfam" id="PF08190"/>
    </source>
</evidence>
<dbReference type="EMBL" id="CP064812">
    <property type="protein sequence ID" value="QPG73397.1"/>
    <property type="molecule type" value="Genomic_DNA"/>
</dbReference>
<name>A0A875RTE2_EENNA</name>
<dbReference type="KEGG" id="bnn:FOA43_000707"/>
<reference evidence="4" key="1">
    <citation type="submission" date="2020-10" db="EMBL/GenBank/DDBJ databases">
        <authorList>
            <person name="Roach M.J.R."/>
        </authorList>
    </citation>
    <scope>NUCLEOTIDE SEQUENCE</scope>
    <source>
        <strain evidence="4">CBS 1945</strain>
    </source>
</reference>
<evidence type="ECO:0000313" key="4">
    <source>
        <dbReference type="EMBL" id="QPG73397.1"/>
    </source>
</evidence>